<sequence length="240" mass="26987">MQLSQREQVLVRLAKYLGRCRVSHTLRVAIDGPDAAGKTRLADNLAHLLGQQREVIRLSVDRFHRPAAARRQRGSLSAEGYHRDSFDNDTIIDSVLRPLGPGGDGRYLPATYDYRADEPVPPTYQRAPARGILLFDGVFLLRPELRDYWDVALYLHVAPEVTLRRALKRDLDLFGSAAAVEQRYHGRYLPGQELYRAEAQPLDRADIVLDMGNPLNPTMLCWAADAEPDSHGERGQPPAK</sequence>
<reference evidence="2 3" key="1">
    <citation type="submission" date="2021-01" db="EMBL/GenBank/DDBJ databases">
        <title>Sequencing the genomes of 1000 actinobacteria strains.</title>
        <authorList>
            <person name="Klenk H.-P."/>
        </authorList>
    </citation>
    <scope>NUCLEOTIDE SEQUENCE [LARGE SCALE GENOMIC DNA]</scope>
    <source>
        <strain evidence="2 3">DSM 100204</strain>
    </source>
</reference>
<keyword evidence="2" id="KW-0808">Transferase</keyword>
<dbReference type="Pfam" id="PF00485">
    <property type="entry name" value="PRK"/>
    <property type="match status" value="1"/>
</dbReference>
<proteinExistence type="predicted"/>
<keyword evidence="2" id="KW-0418">Kinase</keyword>
<feature type="domain" description="Phosphoribulokinase/uridine kinase" evidence="1">
    <location>
        <begin position="29"/>
        <end position="175"/>
    </location>
</feature>
<dbReference type="InterPro" id="IPR027417">
    <property type="entry name" value="P-loop_NTPase"/>
</dbReference>
<dbReference type="PANTHER" id="PTHR10285">
    <property type="entry name" value="URIDINE KINASE"/>
    <property type="match status" value="1"/>
</dbReference>
<dbReference type="InterPro" id="IPR006083">
    <property type="entry name" value="PRK/URK"/>
</dbReference>
<dbReference type="Proteomes" id="UP000764837">
    <property type="component" value="Unassembled WGS sequence"/>
</dbReference>
<dbReference type="RefSeq" id="WP_204945479.1">
    <property type="nucleotide sequence ID" value="NZ_JAFBBP010000001.1"/>
</dbReference>
<organism evidence="2 3">
    <name type="scientific">Micromonospora luteifusca</name>
    <dbReference type="NCBI Taxonomy" id="709860"/>
    <lineage>
        <taxon>Bacteria</taxon>
        <taxon>Bacillati</taxon>
        <taxon>Actinomycetota</taxon>
        <taxon>Actinomycetes</taxon>
        <taxon>Micromonosporales</taxon>
        <taxon>Micromonosporaceae</taxon>
        <taxon>Micromonospora</taxon>
    </lineage>
</organism>
<comment type="caution">
    <text evidence="2">The sequence shown here is derived from an EMBL/GenBank/DDBJ whole genome shotgun (WGS) entry which is preliminary data.</text>
</comment>
<evidence type="ECO:0000259" key="1">
    <source>
        <dbReference type="Pfam" id="PF00485"/>
    </source>
</evidence>
<dbReference type="EMBL" id="JAFBBP010000001">
    <property type="protein sequence ID" value="MBM7494967.1"/>
    <property type="molecule type" value="Genomic_DNA"/>
</dbReference>
<evidence type="ECO:0000313" key="2">
    <source>
        <dbReference type="EMBL" id="MBM7494967.1"/>
    </source>
</evidence>
<gene>
    <name evidence="2" type="ORF">JOD64_006189</name>
</gene>
<accession>A0ABS2M3E1</accession>
<dbReference type="EC" id="2.7.1.48" evidence="2"/>
<dbReference type="Gene3D" id="3.40.50.300">
    <property type="entry name" value="P-loop containing nucleotide triphosphate hydrolases"/>
    <property type="match status" value="1"/>
</dbReference>
<protein>
    <submittedName>
        <fullName evidence="2">Uridine kinase</fullName>
        <ecNumber evidence="2">2.7.1.48</ecNumber>
    </submittedName>
</protein>
<dbReference type="SUPFAM" id="SSF52540">
    <property type="entry name" value="P-loop containing nucleoside triphosphate hydrolases"/>
    <property type="match status" value="1"/>
</dbReference>
<evidence type="ECO:0000313" key="3">
    <source>
        <dbReference type="Proteomes" id="UP000764837"/>
    </source>
</evidence>
<dbReference type="GO" id="GO:0004849">
    <property type="term" value="F:uridine kinase activity"/>
    <property type="evidence" value="ECO:0007669"/>
    <property type="project" value="UniProtKB-EC"/>
</dbReference>
<keyword evidence="3" id="KW-1185">Reference proteome</keyword>
<name>A0ABS2M3E1_9ACTN</name>